<evidence type="ECO:0000313" key="2">
    <source>
        <dbReference type="EMBL" id="KIH56387.1"/>
    </source>
</evidence>
<name>A0A0C2D2Z8_9BILA</name>
<sequence length="257" mass="28068">MYKRRIRKKSEILRVKYKKEDELRRETEYRLKEIALRPIQTHFYQPCGDHSRGNLPEPQRQVQSSSERYRPESLQGRVSTSEKRELSSSNQLQPSPGDPLVKRGLFTGLTPLSSTQQQLVPRRQDVEGSTTGPTTTGDTGKTSSTHTAVSTTTIGTTPAASTTIVPVDPTDVATTVHTIAKHYRGKDDRPPAPGVLLASRRKKSSDSMASGMLVPADARSDQMTTPRTTTSSSAATPATTTSTTRPSTTRTTTGTTP</sequence>
<reference evidence="2 3" key="1">
    <citation type="submission" date="2013-12" db="EMBL/GenBank/DDBJ databases">
        <title>Draft genome of the parsitic nematode Ancylostoma duodenale.</title>
        <authorList>
            <person name="Mitreva M."/>
        </authorList>
    </citation>
    <scope>NUCLEOTIDE SEQUENCE [LARGE SCALE GENOMIC DNA]</scope>
    <source>
        <strain evidence="2 3">Zhejiang</strain>
    </source>
</reference>
<keyword evidence="3" id="KW-1185">Reference proteome</keyword>
<dbReference type="EMBL" id="KN735813">
    <property type="protein sequence ID" value="KIH56387.1"/>
    <property type="molecule type" value="Genomic_DNA"/>
</dbReference>
<organism evidence="2 3">
    <name type="scientific">Ancylostoma duodenale</name>
    <dbReference type="NCBI Taxonomy" id="51022"/>
    <lineage>
        <taxon>Eukaryota</taxon>
        <taxon>Metazoa</taxon>
        <taxon>Ecdysozoa</taxon>
        <taxon>Nematoda</taxon>
        <taxon>Chromadorea</taxon>
        <taxon>Rhabditida</taxon>
        <taxon>Rhabditina</taxon>
        <taxon>Rhabditomorpha</taxon>
        <taxon>Strongyloidea</taxon>
        <taxon>Ancylostomatidae</taxon>
        <taxon>Ancylostomatinae</taxon>
        <taxon>Ancylostoma</taxon>
    </lineage>
</organism>
<protein>
    <submittedName>
        <fullName evidence="2">Uncharacterized protein</fullName>
    </submittedName>
</protein>
<dbReference type="AlphaFoldDB" id="A0A0C2D2Z8"/>
<feature type="region of interest" description="Disordered" evidence="1">
    <location>
        <begin position="182"/>
        <end position="257"/>
    </location>
</feature>
<feature type="compositionally biased region" description="Low complexity" evidence="1">
    <location>
        <begin position="128"/>
        <end position="154"/>
    </location>
</feature>
<evidence type="ECO:0000256" key="1">
    <source>
        <dbReference type="SAM" id="MobiDB-lite"/>
    </source>
</evidence>
<dbReference type="OrthoDB" id="5877547at2759"/>
<feature type="compositionally biased region" description="Polar residues" evidence="1">
    <location>
        <begin position="110"/>
        <end position="119"/>
    </location>
</feature>
<dbReference type="Proteomes" id="UP000054047">
    <property type="component" value="Unassembled WGS sequence"/>
</dbReference>
<accession>A0A0C2D2Z8</accession>
<feature type="compositionally biased region" description="Low complexity" evidence="1">
    <location>
        <begin position="224"/>
        <end position="257"/>
    </location>
</feature>
<gene>
    <name evidence="2" type="ORF">ANCDUO_13432</name>
</gene>
<proteinExistence type="predicted"/>
<feature type="region of interest" description="Disordered" evidence="1">
    <location>
        <begin position="40"/>
        <end position="154"/>
    </location>
</feature>
<evidence type="ECO:0000313" key="3">
    <source>
        <dbReference type="Proteomes" id="UP000054047"/>
    </source>
</evidence>